<dbReference type="Proteomes" id="UP000095281">
    <property type="component" value="Unplaced"/>
</dbReference>
<accession>A0A1I8C3L6</accession>
<reference evidence="2" key="1">
    <citation type="submission" date="2016-11" db="UniProtKB">
        <authorList>
            <consortium name="WormBaseParasite"/>
        </authorList>
    </citation>
    <scope>IDENTIFICATION</scope>
</reference>
<keyword evidence="1" id="KW-1185">Reference proteome</keyword>
<sequence length="197" mass="22833">MSMNENNNLKEVKPVELKKCVELKKRKFNSSTPQSHLDASIFHFNLNDGAIASEAGWLGISLQLKNFLIGYGVDAGSHKLKNEAVFFLEYANKEFKDKLVPAWLSLEQSHYNAYEDDCVRDLVENMLESAKLFCNILNSINNKKSFKRDVFLNWLPENLMLELKVPIGRKWKRIEVWINLGKMKLEGERPNMRLITL</sequence>
<evidence type="ECO:0000313" key="2">
    <source>
        <dbReference type="WBParaSite" id="MhA1_Contig976.frz3.gene6"/>
    </source>
</evidence>
<dbReference type="WBParaSite" id="MhA1_Contig976.frz3.gene6">
    <property type="protein sequence ID" value="MhA1_Contig976.frz3.gene6"/>
    <property type="gene ID" value="MhA1_Contig976.frz3.gene6"/>
</dbReference>
<protein>
    <submittedName>
        <fullName evidence="2">Uncharacterized protein</fullName>
    </submittedName>
</protein>
<dbReference type="AlphaFoldDB" id="A0A1I8C3L6"/>
<proteinExistence type="predicted"/>
<name>A0A1I8C3L6_MELHA</name>
<organism evidence="1 2">
    <name type="scientific">Meloidogyne hapla</name>
    <name type="common">Root-knot nematode worm</name>
    <dbReference type="NCBI Taxonomy" id="6305"/>
    <lineage>
        <taxon>Eukaryota</taxon>
        <taxon>Metazoa</taxon>
        <taxon>Ecdysozoa</taxon>
        <taxon>Nematoda</taxon>
        <taxon>Chromadorea</taxon>
        <taxon>Rhabditida</taxon>
        <taxon>Tylenchina</taxon>
        <taxon>Tylenchomorpha</taxon>
        <taxon>Tylenchoidea</taxon>
        <taxon>Meloidogynidae</taxon>
        <taxon>Meloidogyninae</taxon>
        <taxon>Meloidogyne</taxon>
    </lineage>
</organism>
<evidence type="ECO:0000313" key="1">
    <source>
        <dbReference type="Proteomes" id="UP000095281"/>
    </source>
</evidence>